<organism evidence="9">
    <name type="scientific">Odontella aurita</name>
    <dbReference type="NCBI Taxonomy" id="265563"/>
    <lineage>
        <taxon>Eukaryota</taxon>
        <taxon>Sar</taxon>
        <taxon>Stramenopiles</taxon>
        <taxon>Ochrophyta</taxon>
        <taxon>Bacillariophyta</taxon>
        <taxon>Mediophyceae</taxon>
        <taxon>Biddulphiophycidae</taxon>
        <taxon>Eupodiscales</taxon>
        <taxon>Odontellaceae</taxon>
        <taxon>Odontella</taxon>
    </lineage>
</organism>
<feature type="compositionally biased region" description="Pro residues" evidence="5">
    <location>
        <begin position="1231"/>
        <end position="1261"/>
    </location>
</feature>
<evidence type="ECO:0000256" key="3">
    <source>
        <dbReference type="ARBA" id="ARBA00022729"/>
    </source>
</evidence>
<dbReference type="SUPFAM" id="SSF51126">
    <property type="entry name" value="Pectin lyase-like"/>
    <property type="match status" value="1"/>
</dbReference>
<feature type="compositionally biased region" description="Low complexity" evidence="5">
    <location>
        <begin position="1172"/>
        <end position="1230"/>
    </location>
</feature>
<dbReference type="EMBL" id="HBKQ01012663">
    <property type="protein sequence ID" value="CAE2221850.1"/>
    <property type="molecule type" value="Transcribed_RNA"/>
</dbReference>
<dbReference type="Gene3D" id="2.160.20.10">
    <property type="entry name" value="Single-stranded right-handed beta-helix, Pectin lyase-like"/>
    <property type="match status" value="1"/>
</dbReference>
<gene>
    <name evidence="9" type="ORF">OAUR00152_LOCUS8647</name>
</gene>
<reference evidence="9" key="1">
    <citation type="submission" date="2021-01" db="EMBL/GenBank/DDBJ databases">
        <authorList>
            <person name="Corre E."/>
            <person name="Pelletier E."/>
            <person name="Niang G."/>
            <person name="Scheremetjew M."/>
            <person name="Finn R."/>
            <person name="Kale V."/>
            <person name="Holt S."/>
            <person name="Cochrane G."/>
            <person name="Meng A."/>
            <person name="Brown T."/>
            <person name="Cohen L."/>
        </authorList>
    </citation>
    <scope>NUCLEOTIDE SEQUENCE</scope>
    <source>
        <strain evidence="9">Isolate 1302-5</strain>
    </source>
</reference>
<feature type="chain" id="PRO_5030616258" description="G8 domain-containing protein" evidence="6">
    <location>
        <begin position="23"/>
        <end position="1708"/>
    </location>
</feature>
<dbReference type="Pfam" id="PF10162">
    <property type="entry name" value="G8"/>
    <property type="match status" value="1"/>
</dbReference>
<feature type="region of interest" description="Disordered" evidence="5">
    <location>
        <begin position="1172"/>
        <end position="1277"/>
    </location>
</feature>
<dbReference type="InterPro" id="IPR011050">
    <property type="entry name" value="Pectin_lyase_fold/virulence"/>
</dbReference>
<evidence type="ECO:0000256" key="5">
    <source>
        <dbReference type="SAM" id="MobiDB-lite"/>
    </source>
</evidence>
<evidence type="ECO:0000259" key="8">
    <source>
        <dbReference type="Pfam" id="PF24606"/>
    </source>
</evidence>
<accession>A0A7S4I8H9</accession>
<dbReference type="InterPro" id="IPR012334">
    <property type="entry name" value="Pectin_lyas_fold"/>
</dbReference>
<sequence>MRFHPILSFLLSSWGASRGTAAAEDSTAVTGGGDLRGTPALLAGRDDDRSLMEMDMYGPLHCNTDAVPSISSEECLTGATLLSSLINAAAAASTNVIVPCGSCVTVDYTDSSTITLPGDGSLHIKGRLHFPPTSSVTLNSTAIFIEGLLDIPQGIYDDNEVKFSLHGQDGWYYYPHEKCTAGDLNCMHKKDVGKKPVVVAGGTVDIRNAYASCPSWTTLKDVTTIGTSPKNGKTLTKGFVLDQDFVNCARLNDKIVITSNTYAGWDEHFELKIESIDQASNTIEMVGSTDKIFATQVSSNIDNDDEEHIFPSEVALLSRNVIFEGQRQFKKEYFKIRRESDVNDMQWKSDLVSSVTTDFTSTEISGGFVQFTKSSGVGSIEVKYAQATKSTWLIGRVQDSNCKVQLKRNGAVVNTLPRGNFITRTFAVDVQAGDVVSLTEDSCMAAVISIEHETRMMDVDNTDPEDIHAAHFMVMHTPNVEQRIEGVQFDNMGQAGKLGRYPLHFHMCGDSYGSIVAKNVVTNSLQRCFVVHGTNGVTIDDNVAYKTRGHCYVTEDGSEIDNTFRHNLGAETMDLGADNGQSDSNDNGSVTFWMRNIKNHWIDNVAAGSKGVGYWFDMPKKYFVLNPLYTFKNNAAHSSATGVSMYPGMGLTVANKDSAVLDGLRIWNNNMVGIMMFFSGGYKILNSVLVNNKVGIQDTFSKEQSVVIKDTRIIGSLSNPSIDAGLFYTYNNQMRTNGQEILKPELKNVTFSLFNGNSRAIKPYREIFLETSKVMGQPLVAVDTVFDASVHGSSRIPMPLASELPNPWTMYVEDASGSFSPTGQPGFWVKNTPRLTHFIRQASCSAVDSQTVFCENACLQHFLVSPLNFHLGLYKRMKLTNGVKSFEYLSADSYNGQTFDVLLPPGTYAATFFDANGNKIVPLSVAIDKKKEPTRDSCAFTLPWLSFESDTFRPTQAPTRPPFVSVDANVLDTIPEASDFQIAYELDIPTNPAYQSGHPLYSVDNHESMSDFSRVAYYLELDGDYVWISMDTFTTDARKIGVPCISLECGDGMMPSVFQQQLTNVNVVSNVGGLSGNGLPGNIEFWPYNYSPGSTGSFGTNDANTHDGNFGSMQIHLSLGQTVFAFNHFNDGSVADLGIGNSGGIGFGSDWSLAENADSYQVRTLKVFTNAQSPTTSTSSTLASTTTVQATTTSATTTTTPATVIQTSSPTPAPSNASTDQPTSPPSTVSTPPPPENPTKQPSPNPTIQPTQQPSPNPMPQPTEAAPSNSDPVKSKIPDANGYDLVYDLDIPVSPAYLNAKPLYSVDNHQQVSGFTRIGYYLELDNEYVWVSFDAFTSDARKIGVPCHNLGCGDGQTRTVIQQMVTNVNVDSNVPGLSGTGLSGNVEFWPFNYHSANANNVPSATSAWDHGDTVTLNHGTFGSMQVHINGGGNYVGAVFAFNHFNDGVVSDLGIGNKPSNKAGLGPDWSYSQNAGSYSVRKMKVYVSDVPQENTLESTISDAAGYNLVYALDIPIKPAYATAPPAYTVDNSASISVLSFFRVAYLLELDDKYVWVSMGTFTDDASQIGVPCLHSQCGDGHLRSVFNQLVGNVNVVSNVDGLSGNSYVGNVEFWPYNYNAGNSKGIPGASSAAFDWGDTPEIGNGSFGSMQVHVNSGGNYQGTIFAFNRFNDGYAADLGIGNAPSSILDWSVAGNAGSYSVRTLKVFVK</sequence>
<feature type="domain" description="CEMIP beta-helix" evidence="8">
    <location>
        <begin position="470"/>
        <end position="639"/>
    </location>
</feature>
<evidence type="ECO:0000256" key="4">
    <source>
        <dbReference type="ARBA" id="ARBA00023180"/>
    </source>
</evidence>
<evidence type="ECO:0000313" key="9">
    <source>
        <dbReference type="EMBL" id="CAE2221850.1"/>
    </source>
</evidence>
<feature type="signal peptide" evidence="6">
    <location>
        <begin position="1"/>
        <end position="22"/>
    </location>
</feature>
<dbReference type="InterPro" id="IPR055401">
    <property type="entry name" value="CEMIP_beta-hel_dom"/>
</dbReference>
<dbReference type="GO" id="GO:0005886">
    <property type="term" value="C:plasma membrane"/>
    <property type="evidence" value="ECO:0007669"/>
    <property type="project" value="UniProtKB-SubCell"/>
</dbReference>
<dbReference type="InterPro" id="IPR052387">
    <property type="entry name" value="Fibrocystin"/>
</dbReference>
<proteinExistence type="predicted"/>
<dbReference type="InterPro" id="IPR019316">
    <property type="entry name" value="G8_domain"/>
</dbReference>
<evidence type="ECO:0000256" key="1">
    <source>
        <dbReference type="ARBA" id="ARBA00004236"/>
    </source>
</evidence>
<dbReference type="PANTHER" id="PTHR46769:SF2">
    <property type="entry name" value="FIBROCYSTIN-L ISOFORM 2 PRECURSOR-RELATED"/>
    <property type="match status" value="1"/>
</dbReference>
<dbReference type="PANTHER" id="PTHR46769">
    <property type="entry name" value="POLYCYSTIC KIDNEY AND HEPATIC DISEASE 1 (AUTOSOMAL RECESSIVE)-LIKE 1"/>
    <property type="match status" value="1"/>
</dbReference>
<keyword evidence="2" id="KW-0472">Membrane</keyword>
<evidence type="ECO:0000256" key="6">
    <source>
        <dbReference type="SAM" id="SignalP"/>
    </source>
</evidence>
<keyword evidence="2" id="KW-1003">Cell membrane</keyword>
<feature type="domain" description="G8" evidence="7">
    <location>
        <begin position="91"/>
        <end position="219"/>
    </location>
</feature>
<protein>
    <recommendedName>
        <fullName evidence="10">G8 domain-containing protein</fullName>
    </recommendedName>
</protein>
<dbReference type="Pfam" id="PF24606">
    <property type="entry name" value="CEMIP_beta-hel"/>
    <property type="match status" value="1"/>
</dbReference>
<evidence type="ECO:0008006" key="10">
    <source>
        <dbReference type="Google" id="ProtNLM"/>
    </source>
</evidence>
<comment type="subcellular location">
    <subcellularLocation>
        <location evidence="1">Cell membrane</location>
    </subcellularLocation>
</comment>
<evidence type="ECO:0000259" key="7">
    <source>
        <dbReference type="Pfam" id="PF10162"/>
    </source>
</evidence>
<name>A0A7S4I8H9_9STRA</name>
<keyword evidence="4" id="KW-0325">Glycoprotein</keyword>
<keyword evidence="3 6" id="KW-0732">Signal</keyword>
<evidence type="ECO:0000256" key="2">
    <source>
        <dbReference type="ARBA" id="ARBA00022475"/>
    </source>
</evidence>